<dbReference type="InterPro" id="IPR036490">
    <property type="entry name" value="ThsB_TIR-like_sf"/>
</dbReference>
<accession>A0A4Q9FR64</accession>
<evidence type="ECO:0000313" key="3">
    <source>
        <dbReference type="Proteomes" id="UP000292372"/>
    </source>
</evidence>
<name>A0A4Q9FR64_9FLAO</name>
<feature type="domain" description="Thoeris protein ThsB TIR-like" evidence="1">
    <location>
        <begin position="8"/>
        <end position="105"/>
    </location>
</feature>
<comment type="caution">
    <text evidence="2">The sequence shown here is derived from an EMBL/GenBank/DDBJ whole genome shotgun (WGS) entry which is preliminary data.</text>
</comment>
<dbReference type="OrthoDB" id="1099430at2"/>
<protein>
    <recommendedName>
        <fullName evidence="1">Thoeris protein ThsB TIR-like domain-containing protein</fullName>
    </recommendedName>
</protein>
<reference evidence="2 3" key="1">
    <citation type="journal article" date="2015" name="Int. J. Syst. Evol. Microbiol.">
        <title>Hyunsoonleella pacifica sp. nov., isolated from seawater of South Pacific Gyre.</title>
        <authorList>
            <person name="Gao X."/>
            <person name="Zhang Z."/>
            <person name="Dai X."/>
            <person name="Zhang X.H."/>
        </authorList>
    </citation>
    <scope>NUCLEOTIDE SEQUENCE [LARGE SCALE GENOMIC DNA]</scope>
    <source>
        <strain evidence="2 3">SW033</strain>
    </source>
</reference>
<dbReference type="RefSeq" id="WP_130935858.1">
    <property type="nucleotide sequence ID" value="NZ_BMEE01000001.1"/>
</dbReference>
<dbReference type="Gene3D" id="3.40.50.11200">
    <property type="match status" value="1"/>
</dbReference>
<keyword evidence="3" id="KW-1185">Reference proteome</keyword>
<organism evidence="2 3">
    <name type="scientific">Hyunsoonleella pacifica</name>
    <dbReference type="NCBI Taxonomy" id="1080224"/>
    <lineage>
        <taxon>Bacteria</taxon>
        <taxon>Pseudomonadati</taxon>
        <taxon>Bacteroidota</taxon>
        <taxon>Flavobacteriia</taxon>
        <taxon>Flavobacteriales</taxon>
        <taxon>Flavobacteriaceae</taxon>
    </lineage>
</organism>
<dbReference type="EMBL" id="SIRS01000002">
    <property type="protein sequence ID" value="TBN17567.1"/>
    <property type="molecule type" value="Genomic_DNA"/>
</dbReference>
<sequence length="167" mass="19923">MSYRNKTYIVFDGDNDIWAYRFMKGWKVNKNIDFNFYDAHDINRLTNNARSPEYVKKKLKERFKSAKQIIVLIGDKTKNLYRYVRWELEVAQDLGLPIIAVNLNEMRSQDPNRVPPIIRDEYVVHIPFKLAIIKYALENFPPEFKKRKATDSGPRVYNESVYKKLEL</sequence>
<gene>
    <name evidence="2" type="ORF">EYD46_04430</name>
</gene>
<evidence type="ECO:0000259" key="1">
    <source>
        <dbReference type="Pfam" id="PF08937"/>
    </source>
</evidence>
<dbReference type="Proteomes" id="UP000292372">
    <property type="component" value="Unassembled WGS sequence"/>
</dbReference>
<dbReference type="SUPFAM" id="SSF52206">
    <property type="entry name" value="Hypothetical protein MTH538"/>
    <property type="match status" value="1"/>
</dbReference>
<proteinExistence type="predicted"/>
<dbReference type="AlphaFoldDB" id="A0A4Q9FR64"/>
<dbReference type="Pfam" id="PF08937">
    <property type="entry name" value="ThsB_TIR"/>
    <property type="match status" value="1"/>
</dbReference>
<dbReference type="InterPro" id="IPR015032">
    <property type="entry name" value="ThsB__TIR-like_domain"/>
</dbReference>
<evidence type="ECO:0000313" key="2">
    <source>
        <dbReference type="EMBL" id="TBN17567.1"/>
    </source>
</evidence>